<gene>
    <name evidence="3" type="ORF">LTR77_007925</name>
</gene>
<dbReference type="EMBL" id="JAVRRT010000012">
    <property type="protein sequence ID" value="KAK5167194.1"/>
    <property type="molecule type" value="Genomic_DNA"/>
</dbReference>
<dbReference type="Gene3D" id="3.10.350.10">
    <property type="entry name" value="LysM domain"/>
    <property type="match status" value="1"/>
</dbReference>
<feature type="region of interest" description="Disordered" evidence="1">
    <location>
        <begin position="415"/>
        <end position="463"/>
    </location>
</feature>
<dbReference type="PANTHER" id="PTHR20932">
    <property type="entry name" value="LYSM AND PUTATIVE PEPTIDOGLYCAN-BINDING DOMAIN-CONTAINING PROTEIN"/>
    <property type="match status" value="1"/>
</dbReference>
<evidence type="ECO:0000256" key="1">
    <source>
        <dbReference type="SAM" id="MobiDB-lite"/>
    </source>
</evidence>
<evidence type="ECO:0000259" key="2">
    <source>
        <dbReference type="PROSITE" id="PS51782"/>
    </source>
</evidence>
<dbReference type="Pfam" id="PF01476">
    <property type="entry name" value="LysM"/>
    <property type="match status" value="1"/>
</dbReference>
<protein>
    <recommendedName>
        <fullName evidence="2">LysM domain-containing protein</fullName>
    </recommendedName>
</protein>
<feature type="compositionally biased region" description="Basic and acidic residues" evidence="1">
    <location>
        <begin position="500"/>
        <end position="510"/>
    </location>
</feature>
<feature type="region of interest" description="Disordered" evidence="1">
    <location>
        <begin position="500"/>
        <end position="539"/>
    </location>
</feature>
<dbReference type="PANTHER" id="PTHR20932:SF8">
    <property type="entry name" value="LD22649P"/>
    <property type="match status" value="1"/>
</dbReference>
<dbReference type="PROSITE" id="PS51782">
    <property type="entry name" value="LYSM"/>
    <property type="match status" value="1"/>
</dbReference>
<name>A0AAV9P3I0_9PEZI</name>
<comment type="caution">
    <text evidence="3">The sequence shown here is derived from an EMBL/GenBank/DDBJ whole genome shotgun (WGS) entry which is preliminary data.</text>
</comment>
<feature type="region of interest" description="Disordered" evidence="1">
    <location>
        <begin position="131"/>
        <end position="234"/>
    </location>
</feature>
<keyword evidence="4" id="KW-1185">Reference proteome</keyword>
<sequence length="673" mass="70214">MSSNNSNNASALTTSSTLRPRAKRLISGLSEGDESAPDSFDSPPRRIASPSPSPFESRSASPIPAPYPQRTSSSRIRDDGGERYAGYSSWGRRAQVNAGSGGQRRAESPNSFAGIWGSSWTTLQGLASDFLGNELTGTGNSSLKAKKKPVGSKLRTASDSSGNTAWGPTSASNPQAAIGSGTRESREAALRAQKRKDMLTRQESSYAADALGKFKRRLSDEQESRSAPPAENDDRAALVYVHHVKKDDTLAGITIKYNCSANVIRKANRMWPNDTVQSRQTIVLPVDACGVKGKPVAAPDAPSTDDLLGTDETDDMAAEEISTPRPTVNGDITADMATRDRTSSLSTASPRTSVSITSSSFQQGAAPTTNASTAEAPYTHDSWVLLSNSPHPTEIARLSRRALGYFPPARRKSISLSDLDTPSTSLDLARTSTSTNNPVPSPSNAPAPARPGHRRRLSNATNGYFPSYLAGPGGVGSMSANVHSPGPAQDGLNKFFAKHLPDVSKPKNQRELYQPDVPMYRDDDGPGGSGTATPSLLPKDIGGGAGLNLENVGGAIEGWVRRMAVKARTPSEPGAGNGGPGTGGSRGRGSRSQGLGPRTSVGAPGKGRNGVGDLIEMTDEFELGGDDESEEEGRGRSEVGSNASGSGTQYFGGAVATARGVSGSVGRKSGKGD</sequence>
<feature type="compositionally biased region" description="Basic and acidic residues" evidence="1">
    <location>
        <begin position="183"/>
        <end position="200"/>
    </location>
</feature>
<feature type="compositionally biased region" description="Low complexity" evidence="1">
    <location>
        <begin position="415"/>
        <end position="438"/>
    </location>
</feature>
<organism evidence="3 4">
    <name type="scientific">Saxophila tyrrhenica</name>
    <dbReference type="NCBI Taxonomy" id="1690608"/>
    <lineage>
        <taxon>Eukaryota</taxon>
        <taxon>Fungi</taxon>
        <taxon>Dikarya</taxon>
        <taxon>Ascomycota</taxon>
        <taxon>Pezizomycotina</taxon>
        <taxon>Dothideomycetes</taxon>
        <taxon>Dothideomycetidae</taxon>
        <taxon>Mycosphaerellales</taxon>
        <taxon>Extremaceae</taxon>
        <taxon>Saxophila</taxon>
    </lineage>
</organism>
<feature type="region of interest" description="Disordered" evidence="1">
    <location>
        <begin position="323"/>
        <end position="373"/>
    </location>
</feature>
<feature type="domain" description="LysM" evidence="2">
    <location>
        <begin position="240"/>
        <end position="284"/>
    </location>
</feature>
<evidence type="ECO:0000313" key="3">
    <source>
        <dbReference type="EMBL" id="KAK5167194.1"/>
    </source>
</evidence>
<feature type="compositionally biased region" description="Low complexity" evidence="1">
    <location>
        <begin position="1"/>
        <end position="18"/>
    </location>
</feature>
<dbReference type="InterPro" id="IPR045030">
    <property type="entry name" value="LYSM1-4"/>
</dbReference>
<feature type="compositionally biased region" description="Pro residues" evidence="1">
    <location>
        <begin position="439"/>
        <end position="449"/>
    </location>
</feature>
<feature type="compositionally biased region" description="Polar residues" evidence="1">
    <location>
        <begin position="361"/>
        <end position="373"/>
    </location>
</feature>
<accession>A0AAV9P3I0</accession>
<dbReference type="Proteomes" id="UP001337655">
    <property type="component" value="Unassembled WGS sequence"/>
</dbReference>
<dbReference type="GeneID" id="89929259"/>
<dbReference type="InterPro" id="IPR018392">
    <property type="entry name" value="LysM"/>
</dbReference>
<dbReference type="SMART" id="SM00257">
    <property type="entry name" value="LysM"/>
    <property type="match status" value="1"/>
</dbReference>
<dbReference type="CDD" id="cd00118">
    <property type="entry name" value="LysM"/>
    <property type="match status" value="1"/>
</dbReference>
<proteinExistence type="predicted"/>
<feature type="compositionally biased region" description="Acidic residues" evidence="1">
    <location>
        <begin position="616"/>
        <end position="631"/>
    </location>
</feature>
<feature type="compositionally biased region" description="Polar residues" evidence="1">
    <location>
        <begin position="155"/>
        <end position="175"/>
    </location>
</feature>
<feature type="region of interest" description="Disordered" evidence="1">
    <location>
        <begin position="567"/>
        <end position="673"/>
    </location>
</feature>
<reference evidence="3 4" key="1">
    <citation type="submission" date="2023-08" db="EMBL/GenBank/DDBJ databases">
        <title>Black Yeasts Isolated from many extreme environments.</title>
        <authorList>
            <person name="Coleine C."/>
            <person name="Stajich J.E."/>
            <person name="Selbmann L."/>
        </authorList>
    </citation>
    <scope>NUCLEOTIDE SEQUENCE [LARGE SCALE GENOMIC DNA]</scope>
    <source>
        <strain evidence="3 4">CCFEE 5935</strain>
    </source>
</reference>
<feature type="compositionally biased region" description="Gly residues" evidence="1">
    <location>
        <begin position="575"/>
        <end position="587"/>
    </location>
</feature>
<dbReference type="AlphaFoldDB" id="A0AAV9P3I0"/>
<dbReference type="SUPFAM" id="SSF54106">
    <property type="entry name" value="LysM domain"/>
    <property type="match status" value="1"/>
</dbReference>
<dbReference type="RefSeq" id="XP_064657002.1">
    <property type="nucleotide sequence ID" value="XM_064805160.1"/>
</dbReference>
<feature type="compositionally biased region" description="Low complexity" evidence="1">
    <location>
        <begin position="349"/>
        <end position="360"/>
    </location>
</feature>
<dbReference type="InterPro" id="IPR036779">
    <property type="entry name" value="LysM_dom_sf"/>
</dbReference>
<feature type="region of interest" description="Disordered" evidence="1">
    <location>
        <begin position="1"/>
        <end position="114"/>
    </location>
</feature>
<evidence type="ECO:0000313" key="4">
    <source>
        <dbReference type="Proteomes" id="UP001337655"/>
    </source>
</evidence>